<protein>
    <submittedName>
        <fullName evidence="3">TrkA family potassium uptake protein</fullName>
    </submittedName>
</protein>
<dbReference type="PANTHER" id="PTHR43833">
    <property type="entry name" value="POTASSIUM CHANNEL PROTEIN 2-RELATED-RELATED"/>
    <property type="match status" value="1"/>
</dbReference>
<dbReference type="InterPro" id="IPR006037">
    <property type="entry name" value="RCK_C"/>
</dbReference>
<feature type="domain" description="RCK N-terminal" evidence="1">
    <location>
        <begin position="1"/>
        <end position="117"/>
    </location>
</feature>
<dbReference type="InterPro" id="IPR036291">
    <property type="entry name" value="NAD(P)-bd_dom_sf"/>
</dbReference>
<dbReference type="PANTHER" id="PTHR43833:SF7">
    <property type="entry name" value="KTR SYSTEM POTASSIUM UPTAKE PROTEIN C"/>
    <property type="match status" value="1"/>
</dbReference>
<proteinExistence type="predicted"/>
<evidence type="ECO:0000259" key="1">
    <source>
        <dbReference type="PROSITE" id="PS51201"/>
    </source>
</evidence>
<dbReference type="PROSITE" id="PS51201">
    <property type="entry name" value="RCK_N"/>
    <property type="match status" value="1"/>
</dbReference>
<dbReference type="EMBL" id="JADPIE010000003">
    <property type="protein sequence ID" value="MBF8436642.1"/>
    <property type="molecule type" value="Genomic_DNA"/>
</dbReference>
<dbReference type="Gene3D" id="3.30.70.1450">
    <property type="entry name" value="Regulator of K+ conductance, C-terminal domain"/>
    <property type="match status" value="1"/>
</dbReference>
<reference evidence="3" key="1">
    <citation type="submission" date="2020-11" db="EMBL/GenBank/DDBJ databases">
        <title>Halonatronomonas betainensis gen. nov., sp. nov. a novel haloalkaliphilic representative of the family Halanaerobiacae capable of betaine degradation.</title>
        <authorList>
            <person name="Boltyanskaya Y."/>
            <person name="Kevbrin V."/>
            <person name="Detkova E."/>
            <person name="Grouzdev D.S."/>
            <person name="Koziaeva V."/>
            <person name="Zhilina T."/>
        </authorList>
    </citation>
    <scope>NUCLEOTIDE SEQUENCE</scope>
    <source>
        <strain evidence="3">Z-7014</strain>
    </source>
</reference>
<dbReference type="Pfam" id="PF02080">
    <property type="entry name" value="TrkA_C"/>
    <property type="match status" value="1"/>
</dbReference>
<dbReference type="Gene3D" id="3.40.50.720">
    <property type="entry name" value="NAD(P)-binding Rossmann-like Domain"/>
    <property type="match status" value="1"/>
</dbReference>
<comment type="caution">
    <text evidence="3">The sequence shown here is derived from an EMBL/GenBank/DDBJ whole genome shotgun (WGS) entry which is preliminary data.</text>
</comment>
<evidence type="ECO:0000313" key="4">
    <source>
        <dbReference type="Proteomes" id="UP000621436"/>
    </source>
</evidence>
<gene>
    <name evidence="3" type="ORF">I0Q91_06120</name>
</gene>
<dbReference type="PROSITE" id="PS51202">
    <property type="entry name" value="RCK_C"/>
    <property type="match status" value="1"/>
</dbReference>
<name>A0A931APP9_9FIRM</name>
<dbReference type="InterPro" id="IPR050721">
    <property type="entry name" value="Trk_Ktr_HKT_K-transport"/>
</dbReference>
<dbReference type="AlphaFoldDB" id="A0A931APP9"/>
<dbReference type="GO" id="GO:0006813">
    <property type="term" value="P:potassium ion transport"/>
    <property type="evidence" value="ECO:0007669"/>
    <property type="project" value="InterPro"/>
</dbReference>
<accession>A0A931APP9</accession>
<dbReference type="SUPFAM" id="SSF116726">
    <property type="entry name" value="TrkA C-terminal domain-like"/>
    <property type="match status" value="1"/>
</dbReference>
<dbReference type="InterPro" id="IPR036721">
    <property type="entry name" value="RCK_C_sf"/>
</dbReference>
<evidence type="ECO:0000313" key="3">
    <source>
        <dbReference type="EMBL" id="MBF8436642.1"/>
    </source>
</evidence>
<sequence length="215" mass="23363">MKQFVVIGLGRFGSSVARTLADNGHDVLAIDQCEECVDALVEHVTHAVEADATDEAALSALGVNNFDTAVVSIGDNLHANILATLILKEMGVPEVVAKAQDQMHGKILSRVGADKVVFPERDMGERVARQLISPNMLDYIDFAPGYSIIEVIAPGQMVGKTLQEINFRREYNANVMAIRRGKNLNLAPGGQDKVLEGDTLIIMGHNDELEDLKEE</sequence>
<evidence type="ECO:0000259" key="2">
    <source>
        <dbReference type="PROSITE" id="PS51202"/>
    </source>
</evidence>
<dbReference type="InterPro" id="IPR003148">
    <property type="entry name" value="RCK_N"/>
</dbReference>
<feature type="domain" description="RCK C-terminal" evidence="2">
    <location>
        <begin position="134"/>
        <end position="215"/>
    </location>
</feature>
<organism evidence="3 4">
    <name type="scientific">Halonatronomonas betaini</name>
    <dbReference type="NCBI Taxonomy" id="2778430"/>
    <lineage>
        <taxon>Bacteria</taxon>
        <taxon>Bacillati</taxon>
        <taxon>Bacillota</taxon>
        <taxon>Clostridia</taxon>
        <taxon>Halanaerobiales</taxon>
        <taxon>Halarsenatibacteraceae</taxon>
        <taxon>Halonatronomonas</taxon>
    </lineage>
</organism>
<keyword evidence="4" id="KW-1185">Reference proteome</keyword>
<dbReference type="SUPFAM" id="SSF51735">
    <property type="entry name" value="NAD(P)-binding Rossmann-fold domains"/>
    <property type="match status" value="1"/>
</dbReference>
<dbReference type="GO" id="GO:0008324">
    <property type="term" value="F:monoatomic cation transmembrane transporter activity"/>
    <property type="evidence" value="ECO:0007669"/>
    <property type="project" value="InterPro"/>
</dbReference>
<dbReference type="Pfam" id="PF02254">
    <property type="entry name" value="TrkA_N"/>
    <property type="match status" value="1"/>
</dbReference>
<dbReference type="RefSeq" id="WP_270453550.1">
    <property type="nucleotide sequence ID" value="NZ_JADPIE010000003.1"/>
</dbReference>
<dbReference type="Proteomes" id="UP000621436">
    <property type="component" value="Unassembled WGS sequence"/>
</dbReference>